<gene>
    <name evidence="1" type="ORF">PAN31108_00074</name>
</gene>
<keyword evidence="2" id="KW-1185">Reference proteome</keyword>
<protein>
    <recommendedName>
        <fullName evidence="3">Baseplate protein J-like domain-containing protein</fullName>
    </recommendedName>
</protein>
<dbReference type="EMBL" id="CABPSB010000001">
    <property type="protein sequence ID" value="VVD60340.1"/>
    <property type="molecule type" value="Genomic_DNA"/>
</dbReference>
<dbReference type="Proteomes" id="UP000406256">
    <property type="component" value="Unassembled WGS sequence"/>
</dbReference>
<accession>A0A5E4RAS3</accession>
<reference evidence="1 2" key="1">
    <citation type="submission" date="2019-08" db="EMBL/GenBank/DDBJ databases">
        <authorList>
            <person name="Peeters C."/>
        </authorList>
    </citation>
    <scope>NUCLEOTIDE SEQUENCE [LARGE SCALE GENOMIC DNA]</scope>
    <source>
        <strain evidence="1 2">LMG 31108</strain>
    </source>
</reference>
<sequence>MHNLIIRDGTSQAMRALPPLQDGYFHLDEMTFHELLDIVVEFASLVRFHNAEDVPEGDWSPFFRADETVVMSRILAFDLARETERFAQWWRDTPEYDGVSGEGAGLRSMLRASPVPALIATLNDWFEALSQAQSDNGLGLRTLLRAVIMQLSRRQSGVLGALSTAQWRAPLDPVWTEAQTSVIAQRTVSAPEGEALGTAPAALTKADVRADFHAYMKAIEMVRKEALARLPASLHSGSHDPAVGLLIAFVKQFEKLQSKLNGYTQKFIDFYYERMLGSVPRGVVPDHTWLVLRRNPDARDVVVPAGTAFPAGIDAQGRDILYLSEDALRVSGAQVSRVQTLFLDHNGYSMPENLLPEDPSADADGRKWPTAAWFDEVPCAPPGADHPQAWPILGAPKPGGGVRPHRQARIGFALASKVLLLKEGQRIVTLTITFADDRLVTQLGQVADAVFGKADAMSDAMHLQRQDLYLKILRSLFSVSLTGETGWIDITGYVPRLEDRALRLSFALPPQSPSVVRYTPALHGERFDIDTPLVRCIVNPGAYLFPYGLLRNLPVTGARIDVEARGCRDLVLYNNIGQLSPATPFAPFGPLPRLGSYLVAGSTEMASKRITRFSLRIEWADLPRVTGGFGTWYDGYDVRLSNDDYLASVEVLAKGGWLPVGDAARPVVPLFHTRVTPGKGERIDNTIVWDAGPLAHLFEPDAGVSPTHPLTWGPGAKNGFFKFTFAAPAFAFGHETYAQTLSTTMLANARKRMWRRSRPMPRAPYTPIVNTISFDYAATGAISVDRIANRDEDGRFLHLFPSGWESLDMTSYPAPELLPRFEDAGNLYIGIDAASSDSQEGQAGQERPGALGDTLTLLFQLREDSRPVATLTDDAQGDGRRAGLHWHYLSDNVWKPFSRKDILTDGTHRLMTSGIVTLRVPADIGNRNTVMPDGLYWLRVSADRDMEKYCSLYAVHAQAVQVRRAPDVPQDAPMVLPAGTITRSRRPLPGIVSLVQPLPSCGGRPQETREQMRTRVSERLRHKQRAVTPADFESLILEAFPEVYKVKCFANLSTKHGPHDCVRPGQALIVPLPYWPAVKDAEQMPMLDGNVIQQIAAFANGLSSPWASVSVENPVYERIQVRCKVRFTDRAGNGLYLEMLNAAISRYLTPWQDGEGYRTHFGWCIRQHDLEAYIGSLPYVQYVSGFSMLRITTVATGADAAELASTDMQTFTLYDTARRRGAGEAAHTDIVPLYPWSIAIPVAHHAIEAVDDEMDYAGVPTTLSQLEIGTTFIISDDDHEWKTDRPA</sequence>
<proteinExistence type="predicted"/>
<evidence type="ECO:0000313" key="1">
    <source>
        <dbReference type="EMBL" id="VVD60340.1"/>
    </source>
</evidence>
<dbReference type="OrthoDB" id="9762853at2"/>
<organism evidence="1 2">
    <name type="scientific">Pandoraea anhela</name>
    <dbReference type="NCBI Taxonomy" id="2508295"/>
    <lineage>
        <taxon>Bacteria</taxon>
        <taxon>Pseudomonadati</taxon>
        <taxon>Pseudomonadota</taxon>
        <taxon>Betaproteobacteria</taxon>
        <taxon>Burkholderiales</taxon>
        <taxon>Burkholderiaceae</taxon>
        <taxon>Pandoraea</taxon>
    </lineage>
</organism>
<dbReference type="RefSeq" id="WP_150666938.1">
    <property type="nucleotide sequence ID" value="NZ_CABPSB010000001.1"/>
</dbReference>
<name>A0A5E4RAS3_9BURK</name>
<evidence type="ECO:0000313" key="2">
    <source>
        <dbReference type="Proteomes" id="UP000406256"/>
    </source>
</evidence>
<evidence type="ECO:0008006" key="3">
    <source>
        <dbReference type="Google" id="ProtNLM"/>
    </source>
</evidence>